<keyword evidence="6" id="KW-1185">Reference proteome</keyword>
<feature type="domain" description="N-acetyltransferase" evidence="4">
    <location>
        <begin position="14"/>
        <end position="184"/>
    </location>
</feature>
<dbReference type="KEGG" id="pbv:AR543_03255"/>
<protein>
    <submittedName>
        <fullName evidence="5">Acetyltransferase</fullName>
    </submittedName>
</protein>
<accession>A0A172ZC07</accession>
<keyword evidence="1 5" id="KW-0808">Transferase</keyword>
<proteinExistence type="inferred from homology"/>
<reference evidence="6" key="1">
    <citation type="submission" date="2015-10" db="EMBL/GenBank/DDBJ databases">
        <title>Genome of Paenibacillus bovis sp. nov.</title>
        <authorList>
            <person name="Wu Z."/>
            <person name="Gao C."/>
            <person name="Liu Z."/>
            <person name="Zheng H."/>
        </authorList>
    </citation>
    <scope>NUCLEOTIDE SEQUENCE [LARGE SCALE GENOMIC DNA]</scope>
    <source>
        <strain evidence="6">BD3526</strain>
    </source>
</reference>
<dbReference type="Gene3D" id="3.40.630.30">
    <property type="match status" value="1"/>
</dbReference>
<dbReference type="STRING" id="1616788.AR543_03255"/>
<keyword evidence="2" id="KW-0012">Acyltransferase</keyword>
<evidence type="ECO:0000256" key="3">
    <source>
        <dbReference type="ARBA" id="ARBA00038502"/>
    </source>
</evidence>
<evidence type="ECO:0000313" key="6">
    <source>
        <dbReference type="Proteomes" id="UP000078148"/>
    </source>
</evidence>
<evidence type="ECO:0000259" key="4">
    <source>
        <dbReference type="PROSITE" id="PS51186"/>
    </source>
</evidence>
<dbReference type="SUPFAM" id="SSF55729">
    <property type="entry name" value="Acyl-CoA N-acyltransferases (Nat)"/>
    <property type="match status" value="1"/>
</dbReference>
<evidence type="ECO:0000256" key="1">
    <source>
        <dbReference type="ARBA" id="ARBA00022679"/>
    </source>
</evidence>
<dbReference type="InterPro" id="IPR051531">
    <property type="entry name" value="N-acetyltransferase"/>
</dbReference>
<sequence>MSMSLELYNTRKGIHIRQLQPDDAESLLQLRLQSREANQQYEPRYPEDFFTLASQLDLIYRRRQEAAEDRGYLFGIFITAQQELIGTVSLSHIVRGVGQFAEIGYSLSHLLQGQGYMTAAVKLVLEYAFRSLGLHRIQAGIIPHNTASRRVVEKCGFQAEGIARQLVKINGEWEDHQIYAILASDLEEDSSISYEAPLPLSDPNSQ</sequence>
<dbReference type="AlphaFoldDB" id="A0A172ZC07"/>
<dbReference type="GO" id="GO:0005737">
    <property type="term" value="C:cytoplasm"/>
    <property type="evidence" value="ECO:0007669"/>
    <property type="project" value="TreeGrafter"/>
</dbReference>
<name>A0A172ZC07_9BACL</name>
<dbReference type="GO" id="GO:0008999">
    <property type="term" value="F:protein-N-terminal-alanine acetyltransferase activity"/>
    <property type="evidence" value="ECO:0007669"/>
    <property type="project" value="TreeGrafter"/>
</dbReference>
<dbReference type="InterPro" id="IPR016181">
    <property type="entry name" value="Acyl_CoA_acyltransferase"/>
</dbReference>
<dbReference type="PROSITE" id="PS51186">
    <property type="entry name" value="GNAT"/>
    <property type="match status" value="1"/>
</dbReference>
<comment type="similarity">
    <text evidence="3">Belongs to the acetyltransferase family. RimJ subfamily.</text>
</comment>
<dbReference type="PANTHER" id="PTHR43792:SF8">
    <property type="entry name" value="[RIBOSOMAL PROTEIN US5]-ALANINE N-ACETYLTRANSFERASE"/>
    <property type="match status" value="1"/>
</dbReference>
<organism evidence="5 6">
    <name type="scientific">Paenibacillus bovis</name>
    <dbReference type="NCBI Taxonomy" id="1616788"/>
    <lineage>
        <taxon>Bacteria</taxon>
        <taxon>Bacillati</taxon>
        <taxon>Bacillota</taxon>
        <taxon>Bacilli</taxon>
        <taxon>Bacillales</taxon>
        <taxon>Paenibacillaceae</taxon>
        <taxon>Paenibacillus</taxon>
    </lineage>
</organism>
<dbReference type="EMBL" id="CP013023">
    <property type="protein sequence ID" value="ANF95148.1"/>
    <property type="molecule type" value="Genomic_DNA"/>
</dbReference>
<evidence type="ECO:0000313" key="5">
    <source>
        <dbReference type="EMBL" id="ANF95148.1"/>
    </source>
</evidence>
<dbReference type="PANTHER" id="PTHR43792">
    <property type="entry name" value="GNAT FAMILY, PUTATIVE (AFU_ORTHOLOGUE AFUA_3G00765)-RELATED-RELATED"/>
    <property type="match status" value="1"/>
</dbReference>
<evidence type="ECO:0000256" key="2">
    <source>
        <dbReference type="ARBA" id="ARBA00023315"/>
    </source>
</evidence>
<gene>
    <name evidence="5" type="ORF">AR543_03255</name>
</gene>
<reference evidence="5 6" key="2">
    <citation type="journal article" date="2016" name="Int. J. Syst. Evol. Microbiol.">
        <title>Paenibacillus bovis sp. nov., isolated from raw yak (Bos grunniens) milk.</title>
        <authorList>
            <person name="Gao C."/>
            <person name="Han J."/>
            <person name="Liu Z."/>
            <person name="Xu X."/>
            <person name="Hang F."/>
            <person name="Wu Z."/>
        </authorList>
    </citation>
    <scope>NUCLEOTIDE SEQUENCE [LARGE SCALE GENOMIC DNA]</scope>
    <source>
        <strain evidence="5 6">BD3526</strain>
    </source>
</reference>
<dbReference type="Proteomes" id="UP000078148">
    <property type="component" value="Chromosome"/>
</dbReference>
<dbReference type="InterPro" id="IPR000182">
    <property type="entry name" value="GNAT_dom"/>
</dbReference>
<dbReference type="Pfam" id="PF13302">
    <property type="entry name" value="Acetyltransf_3"/>
    <property type="match status" value="1"/>
</dbReference>